<dbReference type="Proteomes" id="UP000008068">
    <property type="component" value="Unassembled WGS sequence"/>
</dbReference>
<protein>
    <submittedName>
        <fullName evidence="1">Uncharacterized protein</fullName>
    </submittedName>
</protein>
<sequence>MNAVNVNDYDAIRELPAATSVSWYSSCSTVSINVLPESSDSCARKLLPDSYCLRIWSELFSQAQRQQAFDAKDFKIAGMIGEEINMRVIEFNLDHPKEGKYLDLHYMTEKEAAGRHHAFDAKDFKIAGMINEEINMRVIEFNLTHPKEDNYLDSHYMTEERAVTFMAMMCNGNHGLWKMEDPLGTEPRIHIMLFRNNSEMVDNGWY</sequence>
<gene>
    <name evidence="1" type="ORF">CAEBREN_15851</name>
</gene>
<organism evidence="2">
    <name type="scientific">Caenorhabditis brenneri</name>
    <name type="common">Nematode worm</name>
    <dbReference type="NCBI Taxonomy" id="135651"/>
    <lineage>
        <taxon>Eukaryota</taxon>
        <taxon>Metazoa</taxon>
        <taxon>Ecdysozoa</taxon>
        <taxon>Nematoda</taxon>
        <taxon>Chromadorea</taxon>
        <taxon>Rhabditida</taxon>
        <taxon>Rhabditina</taxon>
        <taxon>Rhabditomorpha</taxon>
        <taxon>Rhabditoidea</taxon>
        <taxon>Rhabditidae</taxon>
        <taxon>Peloderinae</taxon>
        <taxon>Caenorhabditis</taxon>
    </lineage>
</organism>
<name>G0P0C6_CAEBE</name>
<accession>G0P0C6</accession>
<dbReference type="EMBL" id="GL379998">
    <property type="protein sequence ID" value="EGT41680.1"/>
    <property type="molecule type" value="Genomic_DNA"/>
</dbReference>
<keyword evidence="2" id="KW-1185">Reference proteome</keyword>
<evidence type="ECO:0000313" key="1">
    <source>
        <dbReference type="EMBL" id="EGT41680.1"/>
    </source>
</evidence>
<evidence type="ECO:0000313" key="2">
    <source>
        <dbReference type="Proteomes" id="UP000008068"/>
    </source>
</evidence>
<proteinExistence type="predicted"/>
<reference evidence="2" key="1">
    <citation type="submission" date="2011-07" db="EMBL/GenBank/DDBJ databases">
        <authorList>
            <consortium name="Caenorhabditis brenneri Sequencing and Analysis Consortium"/>
            <person name="Wilson R.K."/>
        </authorList>
    </citation>
    <scope>NUCLEOTIDE SEQUENCE [LARGE SCALE GENOMIC DNA]</scope>
    <source>
        <strain evidence="2">PB2801</strain>
    </source>
</reference>
<dbReference type="AlphaFoldDB" id="G0P0C6"/>
<dbReference type="HOGENOM" id="CLU_1332964_0_0_1"/>
<dbReference type="InParanoid" id="G0P0C6"/>